<dbReference type="EMBL" id="PDCK01000039">
    <property type="protein sequence ID" value="PRQ55592.1"/>
    <property type="molecule type" value="Genomic_DNA"/>
</dbReference>
<accession>A0A2P6SAA0</accession>
<evidence type="ECO:0000313" key="1">
    <source>
        <dbReference type="EMBL" id="PRQ55592.1"/>
    </source>
</evidence>
<keyword evidence="2" id="KW-1185">Reference proteome</keyword>
<proteinExistence type="predicted"/>
<dbReference type="Gramene" id="PRQ55592">
    <property type="protein sequence ID" value="PRQ55592"/>
    <property type="gene ID" value="RchiOBHm_Chr1g0326281"/>
</dbReference>
<sequence>MLQYHILNLFTNCDSSLLTDITKSLTSIYNSNSTKISLKKGYGVQRLGRMHLGKWTCPCVISLKKKKKKVESAMKIHKS</sequence>
<evidence type="ECO:0000313" key="2">
    <source>
        <dbReference type="Proteomes" id="UP000238479"/>
    </source>
</evidence>
<dbReference type="AlphaFoldDB" id="A0A2P6SAA0"/>
<name>A0A2P6SAA0_ROSCH</name>
<dbReference type="Proteomes" id="UP000238479">
    <property type="component" value="Chromosome 1"/>
</dbReference>
<reference evidence="1 2" key="1">
    <citation type="journal article" date="2018" name="Nat. Genet.">
        <title>The Rosa genome provides new insights in the design of modern roses.</title>
        <authorList>
            <person name="Bendahmane M."/>
        </authorList>
    </citation>
    <scope>NUCLEOTIDE SEQUENCE [LARGE SCALE GENOMIC DNA]</scope>
    <source>
        <strain evidence="2">cv. Old Blush</strain>
    </source>
</reference>
<comment type="caution">
    <text evidence="1">The sequence shown here is derived from an EMBL/GenBank/DDBJ whole genome shotgun (WGS) entry which is preliminary data.</text>
</comment>
<protein>
    <submittedName>
        <fullName evidence="1">Uncharacterized protein</fullName>
    </submittedName>
</protein>
<organism evidence="1 2">
    <name type="scientific">Rosa chinensis</name>
    <name type="common">China rose</name>
    <dbReference type="NCBI Taxonomy" id="74649"/>
    <lineage>
        <taxon>Eukaryota</taxon>
        <taxon>Viridiplantae</taxon>
        <taxon>Streptophyta</taxon>
        <taxon>Embryophyta</taxon>
        <taxon>Tracheophyta</taxon>
        <taxon>Spermatophyta</taxon>
        <taxon>Magnoliopsida</taxon>
        <taxon>eudicotyledons</taxon>
        <taxon>Gunneridae</taxon>
        <taxon>Pentapetalae</taxon>
        <taxon>rosids</taxon>
        <taxon>fabids</taxon>
        <taxon>Rosales</taxon>
        <taxon>Rosaceae</taxon>
        <taxon>Rosoideae</taxon>
        <taxon>Rosoideae incertae sedis</taxon>
        <taxon>Rosa</taxon>
    </lineage>
</organism>
<gene>
    <name evidence="1" type="ORF">RchiOBHm_Chr1g0326281</name>
</gene>